<dbReference type="EMBL" id="GG662719">
    <property type="protein sequence ID" value="EAR93763.2"/>
    <property type="molecule type" value="Genomic_DNA"/>
</dbReference>
<reference evidence="3" key="1">
    <citation type="journal article" date="2006" name="PLoS Biol.">
        <title>Macronuclear genome sequence of the ciliate Tetrahymena thermophila, a model eukaryote.</title>
        <authorList>
            <person name="Eisen J.A."/>
            <person name="Coyne R.S."/>
            <person name="Wu M."/>
            <person name="Wu D."/>
            <person name="Thiagarajan M."/>
            <person name="Wortman J.R."/>
            <person name="Badger J.H."/>
            <person name="Ren Q."/>
            <person name="Amedeo P."/>
            <person name="Jones K.M."/>
            <person name="Tallon L.J."/>
            <person name="Delcher A.L."/>
            <person name="Salzberg S.L."/>
            <person name="Silva J.C."/>
            <person name="Haas B.J."/>
            <person name="Majoros W.H."/>
            <person name="Farzad M."/>
            <person name="Carlton J.M."/>
            <person name="Smith R.K. Jr."/>
            <person name="Garg J."/>
            <person name="Pearlman R.E."/>
            <person name="Karrer K.M."/>
            <person name="Sun L."/>
            <person name="Manning G."/>
            <person name="Elde N.C."/>
            <person name="Turkewitz A.P."/>
            <person name="Asai D.J."/>
            <person name="Wilkes D.E."/>
            <person name="Wang Y."/>
            <person name="Cai H."/>
            <person name="Collins K."/>
            <person name="Stewart B.A."/>
            <person name="Lee S.R."/>
            <person name="Wilamowska K."/>
            <person name="Weinberg Z."/>
            <person name="Ruzzo W.L."/>
            <person name="Wloga D."/>
            <person name="Gaertig J."/>
            <person name="Frankel J."/>
            <person name="Tsao C.-C."/>
            <person name="Gorovsky M.A."/>
            <person name="Keeling P.J."/>
            <person name="Waller R.F."/>
            <person name="Patron N.J."/>
            <person name="Cherry J.M."/>
            <person name="Stover N.A."/>
            <person name="Krieger C.J."/>
            <person name="del Toro C."/>
            <person name="Ryder H.F."/>
            <person name="Williamson S.C."/>
            <person name="Barbeau R.A."/>
            <person name="Hamilton E.P."/>
            <person name="Orias E."/>
        </authorList>
    </citation>
    <scope>NUCLEOTIDE SEQUENCE [LARGE SCALE GENOMIC DNA]</scope>
    <source>
        <strain evidence="3">SB210</strain>
    </source>
</reference>
<feature type="region of interest" description="Disordered" evidence="1">
    <location>
        <begin position="133"/>
        <end position="193"/>
    </location>
</feature>
<evidence type="ECO:0000256" key="1">
    <source>
        <dbReference type="SAM" id="MobiDB-lite"/>
    </source>
</evidence>
<feature type="compositionally biased region" description="Basic residues" evidence="1">
    <location>
        <begin position="136"/>
        <end position="146"/>
    </location>
</feature>
<proteinExistence type="predicted"/>
<dbReference type="GeneID" id="7823478"/>
<evidence type="ECO:0000313" key="2">
    <source>
        <dbReference type="EMBL" id="EAR93763.2"/>
    </source>
</evidence>
<dbReference type="RefSeq" id="XP_001014008.2">
    <property type="nucleotide sequence ID" value="XM_001014008.3"/>
</dbReference>
<dbReference type="AlphaFoldDB" id="I7LUH1"/>
<sequence>MNQYLEQALLDNESRQFLFKLEIKIIKYLSEIQKAEKGNEDGVQYFNLKSFQKKLIKTMTEYYNLNSKSIYVKVVVQNAQTEGDDQNSNKQKKKKKQGLLLFRSKENLNAPTPALQLRDYFTSSQLQIHNEIVNQRKQHKKNKKSEKKLANESENENENCSNSVGKDEDCSLSSASSNTGIHSKDESSNSSRQKIEVYEDNNATNDKKDNFLPSLNHILCLNQKQSHHQNNQDFDFENWASNLVQHKFLLRKQSETFSFIVFGDENEAQSFMQQANQEIQKSNIELQIIPLTKIDRKLFKDSLKNEYLDQTIQKPKGSVEVANRIIFGILGERKEIKNNSGDILKRLVNKD</sequence>
<organism evidence="2 3">
    <name type="scientific">Tetrahymena thermophila (strain SB210)</name>
    <dbReference type="NCBI Taxonomy" id="312017"/>
    <lineage>
        <taxon>Eukaryota</taxon>
        <taxon>Sar</taxon>
        <taxon>Alveolata</taxon>
        <taxon>Ciliophora</taxon>
        <taxon>Intramacronucleata</taxon>
        <taxon>Oligohymenophorea</taxon>
        <taxon>Hymenostomatida</taxon>
        <taxon>Tetrahymenina</taxon>
        <taxon>Tetrahymenidae</taxon>
        <taxon>Tetrahymena</taxon>
    </lineage>
</organism>
<dbReference type="HOGENOM" id="CLU_791066_0_0_1"/>
<accession>I7LUH1</accession>
<dbReference type="KEGG" id="tet:TTHERM_00399350"/>
<feature type="compositionally biased region" description="Basic and acidic residues" evidence="1">
    <location>
        <begin position="182"/>
        <end position="193"/>
    </location>
</feature>
<evidence type="ECO:0000313" key="3">
    <source>
        <dbReference type="Proteomes" id="UP000009168"/>
    </source>
</evidence>
<dbReference type="InParanoid" id="I7LUH1"/>
<protein>
    <submittedName>
        <fullName evidence="2">Uncharacterized protein</fullName>
    </submittedName>
</protein>
<feature type="compositionally biased region" description="Polar residues" evidence="1">
    <location>
        <begin position="171"/>
        <end position="181"/>
    </location>
</feature>
<gene>
    <name evidence="2" type="ORF">TTHERM_00399350</name>
</gene>
<name>I7LUH1_TETTS</name>
<keyword evidence="3" id="KW-1185">Reference proteome</keyword>
<dbReference type="Proteomes" id="UP000009168">
    <property type="component" value="Unassembled WGS sequence"/>
</dbReference>